<evidence type="ECO:0000313" key="2">
    <source>
        <dbReference type="EMBL" id="XDT71781.1"/>
    </source>
</evidence>
<dbReference type="KEGG" id="tcd:AAIA72_13355"/>
<proteinExistence type="predicted"/>
<accession>A0AB39UV10</accession>
<organism evidence="2">
    <name type="scientific">Thermohahella caldifontis</name>
    <dbReference type="NCBI Taxonomy" id="3142973"/>
    <lineage>
        <taxon>Bacteria</taxon>
        <taxon>Pseudomonadati</taxon>
        <taxon>Pseudomonadota</taxon>
        <taxon>Gammaproteobacteria</taxon>
        <taxon>Oceanospirillales</taxon>
        <taxon>Hahellaceae</taxon>
        <taxon>Thermohahella</taxon>
    </lineage>
</organism>
<feature type="transmembrane region" description="Helical" evidence="1">
    <location>
        <begin position="45"/>
        <end position="72"/>
    </location>
</feature>
<sequence>MWSVTWLLRVTLVIVVLLLLLLDIGPTAADSRLYQTLWDFGHPLAFGLLAVLLPRRCLFKGGLALVCLAAVVEVVQGWTGRTPSLHDVLTSGAGTAVVVAWRSGHRMLVMTALAALALATGPLWRNLADEWMMRRELPELISPDSPWAASRWRRPLEKVSGPDGRVAWVTRLENRYNGAWLRHLYPDWRGYRALEIRLILDQPVSLTLRIDDRQHWDNGQPVTDRLNLTWALAAGEHRLQVPLNQIAQAPQGRLMDLSRIQSVYLFVPAAPQKPARLRILGLRLIK</sequence>
<gene>
    <name evidence="2" type="ORF">AAIA72_13355</name>
</gene>
<keyword evidence="1" id="KW-1133">Transmembrane helix</keyword>
<protein>
    <recommendedName>
        <fullName evidence="3">Succinyl-CoA synthetase subunit beta</fullName>
    </recommendedName>
</protein>
<evidence type="ECO:0000256" key="1">
    <source>
        <dbReference type="SAM" id="Phobius"/>
    </source>
</evidence>
<keyword evidence="1" id="KW-0472">Membrane</keyword>
<feature type="transmembrane region" description="Helical" evidence="1">
    <location>
        <begin position="107"/>
        <end position="124"/>
    </location>
</feature>
<dbReference type="RefSeq" id="WP_369600805.1">
    <property type="nucleotide sequence ID" value="NZ_CP154858.1"/>
</dbReference>
<dbReference type="EMBL" id="CP154858">
    <property type="protein sequence ID" value="XDT71781.1"/>
    <property type="molecule type" value="Genomic_DNA"/>
</dbReference>
<reference evidence="2" key="1">
    <citation type="submission" date="2024-05" db="EMBL/GenBank/DDBJ databases">
        <title>Genome sequencing of novel strain.</title>
        <authorList>
            <person name="Ganbat D."/>
            <person name="Ganbat S."/>
            <person name="Lee S.-J."/>
        </authorList>
    </citation>
    <scope>NUCLEOTIDE SEQUENCE</scope>
    <source>
        <strain evidence="2">SMD15-11</strain>
    </source>
</reference>
<keyword evidence="1" id="KW-0812">Transmembrane</keyword>
<name>A0AB39UV10_9GAMM</name>
<dbReference type="AlphaFoldDB" id="A0AB39UV10"/>
<evidence type="ECO:0008006" key="3">
    <source>
        <dbReference type="Google" id="ProtNLM"/>
    </source>
</evidence>